<comment type="function">
    <text evidence="5">Component of the origin recognition complex (ORC) that binds origins of replication. DNA-binding is ATP-dependent. ORC is required to assemble the pre-replication complex necessary to initiate DNA replication.</text>
</comment>
<keyword evidence="4 5" id="KW-0539">Nucleus</keyword>
<dbReference type="GO" id="GO:0003688">
    <property type="term" value="F:DNA replication origin binding"/>
    <property type="evidence" value="ECO:0007669"/>
    <property type="project" value="UniProtKB-UniRule"/>
</dbReference>
<comment type="caution">
    <text evidence="9">The sequence shown here is derived from an EMBL/GenBank/DDBJ whole genome shotgun (WGS) entry which is preliminary data.</text>
</comment>
<dbReference type="GO" id="GO:0005664">
    <property type="term" value="C:nuclear origin of replication recognition complex"/>
    <property type="evidence" value="ECO:0007669"/>
    <property type="project" value="UniProtKB-UniRule"/>
</dbReference>
<dbReference type="InterPro" id="IPR007220">
    <property type="entry name" value="ORC2"/>
</dbReference>
<feature type="domain" description="Origin recognition complex subunit 2 winged-helix" evidence="8">
    <location>
        <begin position="541"/>
        <end position="598"/>
    </location>
</feature>
<dbReference type="PANTHER" id="PTHR14052:SF0">
    <property type="entry name" value="ORIGIN RECOGNITION COMPLEX SUBUNIT 2"/>
    <property type="match status" value="1"/>
</dbReference>
<comment type="subcellular location">
    <subcellularLocation>
        <location evidence="1 5">Nucleus</location>
    </subcellularLocation>
</comment>
<evidence type="ECO:0000313" key="9">
    <source>
        <dbReference type="EMBL" id="KAK1441684.1"/>
    </source>
</evidence>
<dbReference type="Proteomes" id="UP001230268">
    <property type="component" value="Unassembled WGS sequence"/>
</dbReference>
<keyword evidence="10" id="KW-1185">Reference proteome</keyword>
<feature type="region of interest" description="Disordered" evidence="6">
    <location>
        <begin position="209"/>
        <end position="233"/>
    </location>
</feature>
<organism evidence="9 10">
    <name type="scientific">Babesia gibsoni</name>
    <dbReference type="NCBI Taxonomy" id="33632"/>
    <lineage>
        <taxon>Eukaryota</taxon>
        <taxon>Sar</taxon>
        <taxon>Alveolata</taxon>
        <taxon>Apicomplexa</taxon>
        <taxon>Aconoidasida</taxon>
        <taxon>Piroplasmida</taxon>
        <taxon>Babesiidae</taxon>
        <taxon>Babesia</taxon>
    </lineage>
</organism>
<protein>
    <recommendedName>
        <fullName evidence="5">Origin recognition complex subunit 2</fullName>
    </recommendedName>
</protein>
<evidence type="ECO:0000256" key="1">
    <source>
        <dbReference type="ARBA" id="ARBA00004123"/>
    </source>
</evidence>
<feature type="domain" description="Origin recognition complex subunit 2 RecA-like" evidence="7">
    <location>
        <begin position="330"/>
        <end position="464"/>
    </location>
</feature>
<proteinExistence type="inferred from homology"/>
<feature type="compositionally biased region" description="Polar residues" evidence="6">
    <location>
        <begin position="221"/>
        <end position="233"/>
    </location>
</feature>
<dbReference type="InterPro" id="IPR056773">
    <property type="entry name" value="WHD_ORC2"/>
</dbReference>
<accession>A0AAD8LIY8</accession>
<evidence type="ECO:0000259" key="7">
    <source>
        <dbReference type="Pfam" id="PF04084"/>
    </source>
</evidence>
<evidence type="ECO:0000256" key="6">
    <source>
        <dbReference type="SAM" id="MobiDB-lite"/>
    </source>
</evidence>
<evidence type="ECO:0000313" key="10">
    <source>
        <dbReference type="Proteomes" id="UP001230268"/>
    </source>
</evidence>
<dbReference type="GO" id="GO:0006260">
    <property type="term" value="P:DNA replication"/>
    <property type="evidence" value="ECO:0007669"/>
    <property type="project" value="UniProtKB-UniRule"/>
</dbReference>
<evidence type="ECO:0000259" key="8">
    <source>
        <dbReference type="Pfam" id="PF24882"/>
    </source>
</evidence>
<sequence>MGPQNSSIMKAWENINFKLPGEVVSGLMVDPKNQLVNAPNVCVSNFSSREALRAGDERITRNNEELYKNMSEHVYWLADQFRHCNINKESGYGAPRVHAVTNLGFMLGLKSKYLQDGMERVIDASEGENEDVQQDMVSVMATIFKDLPNIKSQSTKGLSDGKVGEELVSMCMPGLSDIRGLEFSDDEMDQDNDGSQSDGDINELRTAIRGRPAAIEDDSRSTQQLSSREGTGNRQEIANIPNIEGCLLYDCYLRFKSVGVDVTEIDRRILYDRRYTNYNNDGTPPEVYRTLDKCLLRILQKGDIIGYSRVVSSLRSEPIKITSTLLQDMALWKSWLINGQHLCLYGAGSKRKVMKAFTEVALRDGTVITVNAYRIKGPVAETLWSLVNREYVQRRLNTATSSDPKKELRKKIEQSRRPLYIVVLGLESLVAKGSLSGILPLTKVTNVRLIGTMSHLRSGLAASAMLQGLKNCRLVRLNTGLDYRHEVISTWEHTPPSYIMTTENQKSPSEIQAIVSALSVNHRQLFSLIARMQLDECLATKSFHGIEKYGLLRDRRAITICNNESKLDSLLTEFITHNLIEQYRGAGGRLYLRIPFRPGDLEQFLTL</sequence>
<keyword evidence="3 5" id="KW-0235">DNA replication</keyword>
<evidence type="ECO:0000256" key="4">
    <source>
        <dbReference type="ARBA" id="ARBA00023242"/>
    </source>
</evidence>
<gene>
    <name evidence="9" type="ORF">BgAZ_500160</name>
</gene>
<dbReference type="InterPro" id="IPR056772">
    <property type="entry name" value="RecA-like_ORC2"/>
</dbReference>
<dbReference type="PANTHER" id="PTHR14052">
    <property type="entry name" value="ORIGIN RECOGNITION COMPLEX SUBUNIT 2"/>
    <property type="match status" value="1"/>
</dbReference>
<evidence type="ECO:0000256" key="2">
    <source>
        <dbReference type="ARBA" id="ARBA00007421"/>
    </source>
</evidence>
<evidence type="ECO:0000256" key="3">
    <source>
        <dbReference type="ARBA" id="ARBA00022705"/>
    </source>
</evidence>
<evidence type="ECO:0000256" key="5">
    <source>
        <dbReference type="RuleBase" id="RU368084"/>
    </source>
</evidence>
<dbReference type="AlphaFoldDB" id="A0AAD8LIY8"/>
<comment type="similarity">
    <text evidence="2 5">Belongs to the ORC2 family.</text>
</comment>
<comment type="subunit">
    <text evidence="5">Component of the origin recognition complex (ORC).</text>
</comment>
<feature type="region of interest" description="Disordered" evidence="6">
    <location>
        <begin position="184"/>
        <end position="203"/>
    </location>
</feature>
<name>A0AAD8LIY8_BABGI</name>
<reference evidence="9" key="1">
    <citation type="submission" date="2023-08" db="EMBL/GenBank/DDBJ databases">
        <title>Draft sequence of the Babesia gibsoni genome.</title>
        <authorList>
            <person name="Yamagishi J.Y."/>
            <person name="Xuan X.X."/>
        </authorList>
    </citation>
    <scope>NUCLEOTIDE SEQUENCE</scope>
    <source>
        <strain evidence="9">Azabu</strain>
    </source>
</reference>
<dbReference type="Pfam" id="PF24882">
    <property type="entry name" value="WHD_ORC2"/>
    <property type="match status" value="1"/>
</dbReference>
<dbReference type="Pfam" id="PF04084">
    <property type="entry name" value="RecA-like_ORC2"/>
    <property type="match status" value="1"/>
</dbReference>
<dbReference type="EMBL" id="JAVEPI010000005">
    <property type="protein sequence ID" value="KAK1441684.1"/>
    <property type="molecule type" value="Genomic_DNA"/>
</dbReference>